<feature type="repeat" description="ANK" evidence="3">
    <location>
        <begin position="602"/>
        <end position="634"/>
    </location>
</feature>
<comment type="caution">
    <text evidence="7">The sequence shown here is derived from an EMBL/GenBank/DDBJ whole genome shotgun (WGS) entry which is preliminary data.</text>
</comment>
<dbReference type="SUPFAM" id="SSF48403">
    <property type="entry name" value="Ankyrin repeat"/>
    <property type="match status" value="3"/>
</dbReference>
<feature type="repeat" description="ANK" evidence="3">
    <location>
        <begin position="389"/>
        <end position="421"/>
    </location>
</feature>
<feature type="repeat" description="ANK" evidence="3">
    <location>
        <begin position="126"/>
        <end position="158"/>
    </location>
</feature>
<feature type="repeat" description="ANK" evidence="3">
    <location>
        <begin position="673"/>
        <end position="705"/>
    </location>
</feature>
<proteinExistence type="predicted"/>
<dbReference type="EMBL" id="NBIV01000010">
    <property type="protein sequence ID" value="PXF48954.1"/>
    <property type="molecule type" value="Genomic_DNA"/>
</dbReference>
<dbReference type="PROSITE" id="PS50089">
    <property type="entry name" value="ZF_RING_2"/>
    <property type="match status" value="1"/>
</dbReference>
<feature type="compositionally biased region" description="Low complexity" evidence="5">
    <location>
        <begin position="277"/>
        <end position="307"/>
    </location>
</feature>
<feature type="repeat" description="ANK" evidence="3">
    <location>
        <begin position="772"/>
        <end position="804"/>
    </location>
</feature>
<dbReference type="SMART" id="SM00184">
    <property type="entry name" value="RING"/>
    <property type="match status" value="1"/>
</dbReference>
<feature type="repeat" description="ANK" evidence="3">
    <location>
        <begin position="458"/>
        <end position="490"/>
    </location>
</feature>
<dbReference type="Pfam" id="PF00023">
    <property type="entry name" value="Ank"/>
    <property type="match status" value="4"/>
</dbReference>
<name>A0A2V3J3K0_9FLOR</name>
<evidence type="ECO:0000256" key="4">
    <source>
        <dbReference type="PROSITE-ProRule" id="PRU00175"/>
    </source>
</evidence>
<keyword evidence="4" id="KW-0479">Metal-binding</keyword>
<protein>
    <submittedName>
        <fullName evidence="7">Ankyrin-3</fullName>
    </submittedName>
</protein>
<feature type="repeat" description="ANK" evidence="3">
    <location>
        <begin position="706"/>
        <end position="738"/>
    </location>
</feature>
<feature type="region of interest" description="Disordered" evidence="5">
    <location>
        <begin position="232"/>
        <end position="259"/>
    </location>
</feature>
<dbReference type="PRINTS" id="PR01415">
    <property type="entry name" value="ANKYRIN"/>
</dbReference>
<feature type="repeat" description="ANK" evidence="3">
    <location>
        <begin position="635"/>
        <end position="663"/>
    </location>
</feature>
<evidence type="ECO:0000256" key="5">
    <source>
        <dbReference type="SAM" id="MobiDB-lite"/>
    </source>
</evidence>
<dbReference type="InterPro" id="IPR002110">
    <property type="entry name" value="Ankyrin_rpt"/>
</dbReference>
<gene>
    <name evidence="7" type="ORF">BWQ96_01296</name>
</gene>
<feature type="repeat" description="ANK" evidence="3">
    <location>
        <begin position="739"/>
        <end position="771"/>
    </location>
</feature>
<evidence type="ECO:0000256" key="2">
    <source>
        <dbReference type="ARBA" id="ARBA00023043"/>
    </source>
</evidence>
<dbReference type="InterPro" id="IPR013083">
    <property type="entry name" value="Znf_RING/FYVE/PHD"/>
</dbReference>
<organism evidence="7 8">
    <name type="scientific">Gracilariopsis chorda</name>
    <dbReference type="NCBI Taxonomy" id="448386"/>
    <lineage>
        <taxon>Eukaryota</taxon>
        <taxon>Rhodophyta</taxon>
        <taxon>Florideophyceae</taxon>
        <taxon>Rhodymeniophycidae</taxon>
        <taxon>Gracilariales</taxon>
        <taxon>Gracilariaceae</taxon>
        <taxon>Gracilariopsis</taxon>
    </lineage>
</organism>
<dbReference type="OrthoDB" id="2828at2759"/>
<evidence type="ECO:0000256" key="1">
    <source>
        <dbReference type="ARBA" id="ARBA00022737"/>
    </source>
</evidence>
<keyword evidence="4" id="KW-0863">Zinc-finger</keyword>
<sequence>MGAQPSKHALILEAVAKTDTRKLREAFLDKTISPLLLLKPLSSADLNSIFARNSNVRHSFTRNRAALARSRWIGESPLHYAAEHPDTRLLNVMISLLEGCSHKTVETVDGAFELPEGGLFSVRDGDGLTPLSRAVRKQNTRAIRILSKSGANVNEAFANRPEDGAYNYNWSHLRRASAKGLHLAVKSLLNCGADFESWGLDGRRPIHLAVETGQLNCVKYLLEHDLSTLQREDAVRNSNSPPAIEAKDRAPSDSTESEKRRLRAIARYIVRECNYPSPESGATATSATSSAQATAGDTAAPSAAAESEGGGSTQGTTEPTAADMLSALQTVLRDAFRGTVHSVRTHGRSNRDRGANLLHLACANDHPHILKYLLGLDEFKDGMEHMNDSGKTPLFMAIRHHSLPCLDLLVKAGARTHAKDIENWTALHEAVKTSGTRTDIVEYLLEECGVDVNAVDDDGWNPLHVAARFGASEAVDVLVQAGCDLNAQTEEKETAVLLASAQPGSTEVLRKLLSHGSNINLHRNAALTPTRLILGRKDFGQLCTLLDHLETMDEESRREALDLELPSDAGNTLLHHCVIEKQAEPARKLLKLGADPNKTNHDGVAPLHLACKNGSANMAQILLERGANPNVVRGDGLNPLHIACDSGHEEITRVLLKYSCEVDRVVPRGGKYSGFTPLMFASRLGNANIIGMLVEKQASLDFAKSDGFTALHLAALNGNTSCCKVLVNAGADSTLADENGYLPLQLATRHQHFDVVSALLESNVNANCSGPQGLTALHIACFLGDARLIWLLIRSGANVNLVNKDDATPLHIAAGREQGRVSMQLLMSNGAELEKVDNEKDTALHNACYKGLYQNVRLLLRRGAKASPANERLLTPLHLAADAGSEETVEALLKYGADATACDTNKMTPYRMASERGHKKVMTLLYRSLTTSFNEITEVGFFPGSGNISASADAELCVICQTQFKEGDRTRKLRCDHLFHDECILQWLGGEDLLEQDSCPFCRESVLSPGHEPEKKAEAT</sequence>
<dbReference type="STRING" id="448386.A0A2V3J3K0"/>
<keyword evidence="2 3" id="KW-0040">ANK repeat</keyword>
<feature type="repeat" description="ANK" evidence="3">
    <location>
        <begin position="805"/>
        <end position="838"/>
    </location>
</feature>
<dbReference type="Gene3D" id="3.30.40.10">
    <property type="entry name" value="Zinc/RING finger domain, C3HC4 (zinc finger)"/>
    <property type="match status" value="1"/>
</dbReference>
<keyword evidence="4" id="KW-0862">Zinc</keyword>
<keyword evidence="1" id="KW-0677">Repeat</keyword>
<keyword evidence="8" id="KW-1185">Reference proteome</keyword>
<evidence type="ECO:0000313" key="7">
    <source>
        <dbReference type="EMBL" id="PXF48954.1"/>
    </source>
</evidence>
<dbReference type="PROSITE" id="PS50297">
    <property type="entry name" value="ANK_REP_REGION"/>
    <property type="match status" value="13"/>
</dbReference>
<dbReference type="PANTHER" id="PTHR24198">
    <property type="entry name" value="ANKYRIN REPEAT AND PROTEIN KINASE DOMAIN-CONTAINING PROTEIN"/>
    <property type="match status" value="1"/>
</dbReference>
<dbReference type="Pfam" id="PF12796">
    <property type="entry name" value="Ank_2"/>
    <property type="match status" value="5"/>
</dbReference>
<feature type="domain" description="RING-type" evidence="6">
    <location>
        <begin position="957"/>
        <end position="1003"/>
    </location>
</feature>
<dbReference type="PANTHER" id="PTHR24198:SF165">
    <property type="entry name" value="ANKYRIN REPEAT-CONTAINING PROTEIN-RELATED"/>
    <property type="match status" value="1"/>
</dbReference>
<evidence type="ECO:0000313" key="8">
    <source>
        <dbReference type="Proteomes" id="UP000247409"/>
    </source>
</evidence>
<dbReference type="SUPFAM" id="SSF57850">
    <property type="entry name" value="RING/U-box"/>
    <property type="match status" value="1"/>
</dbReference>
<feature type="repeat" description="ANK" evidence="3">
    <location>
        <begin position="422"/>
        <end position="457"/>
    </location>
</feature>
<evidence type="ECO:0000259" key="6">
    <source>
        <dbReference type="PROSITE" id="PS50089"/>
    </source>
</evidence>
<dbReference type="SMART" id="SM00248">
    <property type="entry name" value="ANK"/>
    <property type="match status" value="20"/>
</dbReference>
<dbReference type="AlphaFoldDB" id="A0A2V3J3K0"/>
<feature type="repeat" description="ANK" evidence="3">
    <location>
        <begin position="839"/>
        <end position="871"/>
    </location>
</feature>
<feature type="repeat" description="ANK" evidence="3">
    <location>
        <begin position="569"/>
        <end position="601"/>
    </location>
</feature>
<dbReference type="InterPro" id="IPR001841">
    <property type="entry name" value="Znf_RING"/>
</dbReference>
<feature type="repeat" description="ANK" evidence="3">
    <location>
        <begin position="201"/>
        <end position="233"/>
    </location>
</feature>
<dbReference type="Gene3D" id="1.25.40.20">
    <property type="entry name" value="Ankyrin repeat-containing domain"/>
    <property type="match status" value="7"/>
</dbReference>
<reference evidence="7 8" key="1">
    <citation type="journal article" date="2018" name="Mol. Biol. Evol.">
        <title>Analysis of the draft genome of the red seaweed Gracilariopsis chorda provides insights into genome size evolution in Rhodophyta.</title>
        <authorList>
            <person name="Lee J."/>
            <person name="Yang E.C."/>
            <person name="Graf L."/>
            <person name="Yang J.H."/>
            <person name="Qiu H."/>
            <person name="Zel Zion U."/>
            <person name="Chan C.X."/>
            <person name="Stephens T.G."/>
            <person name="Weber A.P.M."/>
            <person name="Boo G.H."/>
            <person name="Boo S.M."/>
            <person name="Kim K.M."/>
            <person name="Shin Y."/>
            <person name="Jung M."/>
            <person name="Lee S.J."/>
            <person name="Yim H.S."/>
            <person name="Lee J.H."/>
            <person name="Bhattacharya D."/>
            <person name="Yoon H.S."/>
        </authorList>
    </citation>
    <scope>NUCLEOTIDE SEQUENCE [LARGE SCALE GENOMIC DNA]</scope>
    <source>
        <strain evidence="7 8">SKKU-2015</strain>
        <tissue evidence="7">Whole body</tissue>
    </source>
</reference>
<dbReference type="GO" id="GO:0008270">
    <property type="term" value="F:zinc ion binding"/>
    <property type="evidence" value="ECO:0007669"/>
    <property type="project" value="UniProtKB-KW"/>
</dbReference>
<dbReference type="PROSITE" id="PS50088">
    <property type="entry name" value="ANK_REPEAT"/>
    <property type="match status" value="15"/>
</dbReference>
<dbReference type="CDD" id="cd16454">
    <property type="entry name" value="RING-H2_PA-TM-RING"/>
    <property type="match status" value="1"/>
</dbReference>
<evidence type="ECO:0000256" key="3">
    <source>
        <dbReference type="PROSITE-ProRule" id="PRU00023"/>
    </source>
</evidence>
<dbReference type="Proteomes" id="UP000247409">
    <property type="component" value="Unassembled WGS sequence"/>
</dbReference>
<dbReference type="InterPro" id="IPR036770">
    <property type="entry name" value="Ankyrin_rpt-contain_sf"/>
</dbReference>
<feature type="region of interest" description="Disordered" evidence="5">
    <location>
        <begin position="277"/>
        <end position="318"/>
    </location>
</feature>
<feature type="compositionally biased region" description="Basic and acidic residues" evidence="5">
    <location>
        <begin position="245"/>
        <end position="259"/>
    </location>
</feature>
<feature type="repeat" description="ANK" evidence="3">
    <location>
        <begin position="872"/>
        <end position="904"/>
    </location>
</feature>
<dbReference type="Pfam" id="PF13639">
    <property type="entry name" value="zf-RING_2"/>
    <property type="match status" value="1"/>
</dbReference>
<accession>A0A2V3J3K0</accession>